<feature type="transmembrane region" description="Helical" evidence="2">
    <location>
        <begin position="7"/>
        <end position="26"/>
    </location>
</feature>
<feature type="region of interest" description="Disordered" evidence="1">
    <location>
        <begin position="263"/>
        <end position="310"/>
    </location>
</feature>
<dbReference type="GO" id="GO:0016791">
    <property type="term" value="F:phosphatase activity"/>
    <property type="evidence" value="ECO:0007669"/>
    <property type="project" value="TreeGrafter"/>
</dbReference>
<gene>
    <name evidence="4" type="ORF">GALMADRAFT_247567</name>
</gene>
<name>A0A067TB83_GALM3</name>
<dbReference type="GO" id="GO:0006798">
    <property type="term" value="P:polyphosphate catabolic process"/>
    <property type="evidence" value="ECO:0007669"/>
    <property type="project" value="TreeGrafter"/>
</dbReference>
<evidence type="ECO:0000256" key="2">
    <source>
        <dbReference type="SAM" id="Phobius"/>
    </source>
</evidence>
<sequence length="505" mass="57344">MYQPRQILAYGILSFFLVFVLFYGFADSLAKMYPMGARSTWGSLNSLKTQTDSDLSAPDFSRYDRLKILTSKDFPLDDPTRRIIIVGDIHGMMKSFEKLLKRVKYSPESDVLVHVGDILAKGPHTGSLSVLRYMASNDITGVRGNHDQEIIEWRGWLDRVSSIHGVRSWLDNLENRWNTAHSNGSSSTLESWLKAERKYSPRSEKAWWKLIPSDWTIFSDHYKIAKDMSKKDFRYLLKLPLRLYVPSAHTFIVHAGLLSSDPRYPGDDKSRQPLANVPPLPQPPTATITTSRDESSTKGDHIKPTSSSKTIEELRNLQEIGILTQIPQNLDPWVVLNMRNIVKGEVSRKTDKGTPWAETWEEHMEKCVGFNHERRQSIEKEDGEDDEQPDLKVARKLHLSCYPSTTVFGHTASRGLDVKRWSFGLDSGCVYERRLSALVIQGFTKASNKDYTPNKDVQNEGNPNGELQDVDDDDDDGSTNASVKHRLLPFGDRNSATAVSVKCRR</sequence>
<dbReference type="GO" id="GO:0005737">
    <property type="term" value="C:cytoplasm"/>
    <property type="evidence" value="ECO:0007669"/>
    <property type="project" value="TreeGrafter"/>
</dbReference>
<feature type="domain" description="Calcineurin-like phosphoesterase" evidence="3">
    <location>
        <begin position="82"/>
        <end position="225"/>
    </location>
</feature>
<dbReference type="EMBL" id="KL142379">
    <property type="protein sequence ID" value="KDR76263.1"/>
    <property type="molecule type" value="Genomic_DNA"/>
</dbReference>
<dbReference type="STRING" id="685588.A0A067TB83"/>
<dbReference type="GO" id="GO:0000298">
    <property type="term" value="F:endopolyphosphatase activity"/>
    <property type="evidence" value="ECO:0007669"/>
    <property type="project" value="TreeGrafter"/>
</dbReference>
<dbReference type="HOGENOM" id="CLU_023125_0_3_1"/>
<keyword evidence="2" id="KW-0812">Transmembrane</keyword>
<organism evidence="4 5">
    <name type="scientific">Galerina marginata (strain CBS 339.88)</name>
    <dbReference type="NCBI Taxonomy" id="685588"/>
    <lineage>
        <taxon>Eukaryota</taxon>
        <taxon>Fungi</taxon>
        <taxon>Dikarya</taxon>
        <taxon>Basidiomycota</taxon>
        <taxon>Agaricomycotina</taxon>
        <taxon>Agaricomycetes</taxon>
        <taxon>Agaricomycetidae</taxon>
        <taxon>Agaricales</taxon>
        <taxon>Agaricineae</taxon>
        <taxon>Strophariaceae</taxon>
        <taxon>Galerina</taxon>
    </lineage>
</organism>
<evidence type="ECO:0000313" key="4">
    <source>
        <dbReference type="EMBL" id="KDR76263.1"/>
    </source>
</evidence>
<feature type="compositionally biased region" description="Polar residues" evidence="1">
    <location>
        <begin position="448"/>
        <end position="462"/>
    </location>
</feature>
<dbReference type="InterPro" id="IPR050126">
    <property type="entry name" value="Ap4A_hydrolase"/>
</dbReference>
<dbReference type="InterPro" id="IPR004843">
    <property type="entry name" value="Calcineurin-like_PHP"/>
</dbReference>
<feature type="compositionally biased region" description="Basic and acidic residues" evidence="1">
    <location>
        <begin position="291"/>
        <end position="303"/>
    </location>
</feature>
<protein>
    <recommendedName>
        <fullName evidence="3">Calcineurin-like phosphoesterase domain-containing protein</fullName>
    </recommendedName>
</protein>
<dbReference type="Pfam" id="PF00149">
    <property type="entry name" value="Metallophos"/>
    <property type="match status" value="1"/>
</dbReference>
<proteinExistence type="predicted"/>
<dbReference type="InterPro" id="IPR029052">
    <property type="entry name" value="Metallo-depent_PP-like"/>
</dbReference>
<feature type="region of interest" description="Disordered" evidence="1">
    <location>
        <begin position="448"/>
        <end position="485"/>
    </location>
</feature>
<dbReference type="PANTHER" id="PTHR42850">
    <property type="entry name" value="METALLOPHOSPHOESTERASE"/>
    <property type="match status" value="1"/>
</dbReference>
<keyword evidence="2" id="KW-0472">Membrane</keyword>
<dbReference type="OrthoDB" id="10267127at2759"/>
<reference evidence="5" key="1">
    <citation type="journal article" date="2014" name="Proc. Natl. Acad. Sci. U.S.A.">
        <title>Extensive sampling of basidiomycete genomes demonstrates inadequacy of the white-rot/brown-rot paradigm for wood decay fungi.</title>
        <authorList>
            <person name="Riley R."/>
            <person name="Salamov A.A."/>
            <person name="Brown D.W."/>
            <person name="Nagy L.G."/>
            <person name="Floudas D."/>
            <person name="Held B.W."/>
            <person name="Levasseur A."/>
            <person name="Lombard V."/>
            <person name="Morin E."/>
            <person name="Otillar R."/>
            <person name="Lindquist E.A."/>
            <person name="Sun H."/>
            <person name="LaButti K.M."/>
            <person name="Schmutz J."/>
            <person name="Jabbour D."/>
            <person name="Luo H."/>
            <person name="Baker S.E."/>
            <person name="Pisabarro A.G."/>
            <person name="Walton J.D."/>
            <person name="Blanchette R.A."/>
            <person name="Henrissat B."/>
            <person name="Martin F."/>
            <person name="Cullen D."/>
            <person name="Hibbett D.S."/>
            <person name="Grigoriev I.V."/>
        </authorList>
    </citation>
    <scope>NUCLEOTIDE SEQUENCE [LARGE SCALE GENOMIC DNA]</scope>
    <source>
        <strain evidence="5">CBS 339.88</strain>
    </source>
</reference>
<dbReference type="AlphaFoldDB" id="A0A067TB83"/>
<dbReference type="Gene3D" id="3.60.21.10">
    <property type="match status" value="1"/>
</dbReference>
<accession>A0A067TB83</accession>
<keyword evidence="2" id="KW-1133">Transmembrane helix</keyword>
<evidence type="ECO:0000256" key="1">
    <source>
        <dbReference type="SAM" id="MobiDB-lite"/>
    </source>
</evidence>
<dbReference type="SUPFAM" id="SSF56300">
    <property type="entry name" value="Metallo-dependent phosphatases"/>
    <property type="match status" value="1"/>
</dbReference>
<feature type="compositionally biased region" description="Acidic residues" evidence="1">
    <location>
        <begin position="468"/>
        <end position="477"/>
    </location>
</feature>
<keyword evidence="5" id="KW-1185">Reference proteome</keyword>
<dbReference type="PANTHER" id="PTHR42850:SF4">
    <property type="entry name" value="ZINC-DEPENDENT ENDOPOLYPHOSPHATASE"/>
    <property type="match status" value="1"/>
</dbReference>
<evidence type="ECO:0000259" key="3">
    <source>
        <dbReference type="Pfam" id="PF00149"/>
    </source>
</evidence>
<dbReference type="Proteomes" id="UP000027222">
    <property type="component" value="Unassembled WGS sequence"/>
</dbReference>
<evidence type="ECO:0000313" key="5">
    <source>
        <dbReference type="Proteomes" id="UP000027222"/>
    </source>
</evidence>